<accession>A0A239BSM0</accession>
<dbReference type="InterPro" id="IPR002938">
    <property type="entry name" value="FAD-bd"/>
</dbReference>
<organism evidence="3 4">
    <name type="scientific">Geodermatophilus pulveris</name>
    <dbReference type="NCBI Taxonomy" id="1564159"/>
    <lineage>
        <taxon>Bacteria</taxon>
        <taxon>Bacillati</taxon>
        <taxon>Actinomycetota</taxon>
        <taxon>Actinomycetes</taxon>
        <taxon>Geodermatophilales</taxon>
        <taxon>Geodermatophilaceae</taxon>
        <taxon>Geodermatophilus</taxon>
    </lineage>
</organism>
<dbReference type="EMBL" id="FZOO01000002">
    <property type="protein sequence ID" value="SNS11025.1"/>
    <property type="molecule type" value="Genomic_DNA"/>
</dbReference>
<dbReference type="PANTHER" id="PTHR42685">
    <property type="entry name" value="GERANYLGERANYL DIPHOSPHATE REDUCTASE"/>
    <property type="match status" value="1"/>
</dbReference>
<dbReference type="PANTHER" id="PTHR42685:SF22">
    <property type="entry name" value="CONDITIONED MEDIUM FACTOR RECEPTOR 1"/>
    <property type="match status" value="1"/>
</dbReference>
<protein>
    <submittedName>
        <fullName evidence="3">Dehydrogenase (Flavoprotein)</fullName>
    </submittedName>
</protein>
<dbReference type="InterPro" id="IPR036188">
    <property type="entry name" value="FAD/NAD-bd_sf"/>
</dbReference>
<dbReference type="Gene3D" id="3.50.50.60">
    <property type="entry name" value="FAD/NAD(P)-binding domain"/>
    <property type="match status" value="1"/>
</dbReference>
<proteinExistence type="predicted"/>
<dbReference type="GO" id="GO:0071949">
    <property type="term" value="F:FAD binding"/>
    <property type="evidence" value="ECO:0007669"/>
    <property type="project" value="InterPro"/>
</dbReference>
<evidence type="ECO:0000313" key="3">
    <source>
        <dbReference type="EMBL" id="SNS11025.1"/>
    </source>
</evidence>
<dbReference type="AlphaFoldDB" id="A0A239BSM0"/>
<name>A0A239BSM0_9ACTN</name>
<keyword evidence="4" id="KW-1185">Reference proteome</keyword>
<reference evidence="4" key="1">
    <citation type="submission" date="2017-06" db="EMBL/GenBank/DDBJ databases">
        <authorList>
            <person name="Varghese N."/>
            <person name="Submissions S."/>
        </authorList>
    </citation>
    <scope>NUCLEOTIDE SEQUENCE [LARGE SCALE GENOMIC DNA]</scope>
    <source>
        <strain evidence="4">DSM 46839</strain>
    </source>
</reference>
<feature type="domain" description="FAD-binding" evidence="2">
    <location>
        <begin position="187"/>
        <end position="228"/>
    </location>
</feature>
<feature type="region of interest" description="Disordered" evidence="1">
    <location>
        <begin position="417"/>
        <end position="438"/>
    </location>
</feature>
<sequence>MIEVRGLTKRHGRVLAVDDLSSDVPPGEVTGFLGGRRRAPAGLAAAGPGRRPVTADVLVVGAGLAGLHTATLLARRGHDVLLAERRPALTGAIRTTGIFVRKTLDDFPLPEDLLGPPIRRVVLYPPGLRRPVTLDSARDEYRVGDMAPLYAAAARTAAGAGVRLALGTRCAGRCDGGWLLAGPEGPVRVRARYVVGADGARSRVARDLGLDRNRHLLVGAEEVFGVPAGDRTPTFHCVLDPSLAPGYLAWVVDDGRHAHVGVAGYADRFPDGLRRALARFRAGAPGLPPGGAPAEVERRGGPIPVGGLLRRIGGSDGLLVGDAAGAVSPLTAGGLDPCLRLSELAADVLDDALRAGRPDPLAHYDGAALRARFRGRLALRHGLAQVRTPAAARAAFAVLRTPPGRAAARRVLFGDRSFPAPGRSPRATASEEAGAARP</sequence>
<gene>
    <name evidence="3" type="ORF">SAMN06893096_10255</name>
</gene>
<evidence type="ECO:0000259" key="2">
    <source>
        <dbReference type="Pfam" id="PF01494"/>
    </source>
</evidence>
<dbReference type="Proteomes" id="UP000198373">
    <property type="component" value="Unassembled WGS sequence"/>
</dbReference>
<dbReference type="Pfam" id="PF13450">
    <property type="entry name" value="NAD_binding_8"/>
    <property type="match status" value="1"/>
</dbReference>
<evidence type="ECO:0000256" key="1">
    <source>
        <dbReference type="SAM" id="MobiDB-lite"/>
    </source>
</evidence>
<evidence type="ECO:0000313" key="4">
    <source>
        <dbReference type="Proteomes" id="UP000198373"/>
    </source>
</evidence>
<dbReference type="Pfam" id="PF01494">
    <property type="entry name" value="FAD_binding_3"/>
    <property type="match status" value="1"/>
</dbReference>
<dbReference type="SUPFAM" id="SSF51905">
    <property type="entry name" value="FAD/NAD(P)-binding domain"/>
    <property type="match status" value="1"/>
</dbReference>
<dbReference type="PRINTS" id="PR00420">
    <property type="entry name" value="RNGMNOXGNASE"/>
</dbReference>
<dbReference type="InterPro" id="IPR050407">
    <property type="entry name" value="Geranylgeranyl_reductase"/>
</dbReference>